<evidence type="ECO:0000256" key="1">
    <source>
        <dbReference type="ARBA" id="ARBA00004651"/>
    </source>
</evidence>
<keyword evidence="4 6" id="KW-1133">Transmembrane helix</keyword>
<keyword evidence="5 6" id="KW-0472">Membrane</keyword>
<comment type="subcellular location">
    <subcellularLocation>
        <location evidence="1">Cell membrane</location>
        <topology evidence="1">Multi-pass membrane protein</topology>
    </subcellularLocation>
</comment>
<dbReference type="EMBL" id="OGUS01000064">
    <property type="protein sequence ID" value="SPC06477.1"/>
    <property type="molecule type" value="Genomic_DNA"/>
</dbReference>
<evidence type="ECO:0000313" key="7">
    <source>
        <dbReference type="EMBL" id="SPC06477.1"/>
    </source>
</evidence>
<sequence length="208" mass="22486">MFAPTSAMQPAIARHTPIENWQALLIGTLLVALAVSMFKQAGLLSGGTAGLAFLAHYLGGISFSLAFFVFNLPFYWLAWKYMGGTFTFRTFVAVLLFSVETDLLPRWLSFATLDPTLAAILGGALLGNGFLILFRHKASLGGIGILAVVLQERRNWRAGHIQMAMDAAIVAAALLTVPWPRVALSILGAVVLNFVLATNHRPGRYVAQ</sequence>
<accession>A0A375FYF0</accession>
<evidence type="ECO:0000313" key="8">
    <source>
        <dbReference type="EMBL" id="SPC12541.1"/>
    </source>
</evidence>
<reference evidence="7 9" key="2">
    <citation type="submission" date="2018-01" db="EMBL/GenBank/DDBJ databases">
        <authorList>
            <person name="Clerissi C."/>
        </authorList>
    </citation>
    <scope>NUCLEOTIDE SEQUENCE</scope>
    <source>
        <strain evidence="7">Cupriavidus oxalaticus LMG 2235</strain>
    </source>
</reference>
<evidence type="ECO:0000256" key="5">
    <source>
        <dbReference type="ARBA" id="ARBA00023136"/>
    </source>
</evidence>
<evidence type="ECO:0000256" key="3">
    <source>
        <dbReference type="ARBA" id="ARBA00022692"/>
    </source>
</evidence>
<dbReference type="Proteomes" id="UP000256862">
    <property type="component" value="Chromosome CO2235"/>
</dbReference>
<evidence type="ECO:0000313" key="9">
    <source>
        <dbReference type="Proteomes" id="UP000256862"/>
    </source>
</evidence>
<feature type="transmembrane region" description="Helical" evidence="6">
    <location>
        <begin position="21"/>
        <end position="38"/>
    </location>
</feature>
<feature type="transmembrane region" description="Helical" evidence="6">
    <location>
        <begin position="182"/>
        <end position="199"/>
    </location>
</feature>
<protein>
    <recommendedName>
        <fullName evidence="10">YitT family protein</fullName>
    </recommendedName>
</protein>
<dbReference type="GeneID" id="303492068"/>
<proteinExistence type="predicted"/>
<evidence type="ECO:0000256" key="4">
    <source>
        <dbReference type="ARBA" id="ARBA00022989"/>
    </source>
</evidence>
<dbReference type="RefSeq" id="WP_306431155.1">
    <property type="nucleotide sequence ID" value="NZ_CP032519.1"/>
</dbReference>
<comment type="caution">
    <text evidence="7">The sequence shown here is derived from an EMBL/GenBank/DDBJ whole genome shotgun (WGS) entry which is preliminary data.</text>
</comment>
<dbReference type="PANTHER" id="PTHR33545:SF5">
    <property type="entry name" value="UPF0750 MEMBRANE PROTEIN YITT"/>
    <property type="match status" value="1"/>
</dbReference>
<feature type="transmembrane region" description="Helical" evidence="6">
    <location>
        <begin position="50"/>
        <end position="70"/>
    </location>
</feature>
<reference evidence="9" key="1">
    <citation type="submission" date="2018-01" db="EMBL/GenBank/DDBJ databases">
        <authorList>
            <person name="Gaut B.S."/>
            <person name="Morton B.R."/>
            <person name="Clegg M.T."/>
            <person name="Duvall M.R."/>
        </authorList>
    </citation>
    <scope>NUCLEOTIDE SEQUENCE [LARGE SCALE GENOMIC DNA]</scope>
</reference>
<dbReference type="Pfam" id="PF02588">
    <property type="entry name" value="YitT_membrane"/>
    <property type="match status" value="1"/>
</dbReference>
<feature type="transmembrane region" description="Helical" evidence="6">
    <location>
        <begin position="155"/>
        <end position="176"/>
    </location>
</feature>
<dbReference type="PANTHER" id="PTHR33545">
    <property type="entry name" value="UPF0750 MEMBRANE PROTEIN YITT-RELATED"/>
    <property type="match status" value="1"/>
</dbReference>
<feature type="transmembrane region" description="Helical" evidence="6">
    <location>
        <begin position="117"/>
        <end position="134"/>
    </location>
</feature>
<keyword evidence="3 6" id="KW-0812">Transmembrane</keyword>
<dbReference type="AlphaFoldDB" id="A0A375FYF0"/>
<gene>
    <name evidence="8" type="ORF">CO2235_150196</name>
    <name evidence="7" type="ORF">CO2235_U590053</name>
</gene>
<dbReference type="EMBL" id="OGUS01000115">
    <property type="protein sequence ID" value="SPC12541.1"/>
    <property type="molecule type" value="Genomic_DNA"/>
</dbReference>
<dbReference type="InterPro" id="IPR003740">
    <property type="entry name" value="YitT"/>
</dbReference>
<evidence type="ECO:0008006" key="10">
    <source>
        <dbReference type="Google" id="ProtNLM"/>
    </source>
</evidence>
<keyword evidence="2" id="KW-1003">Cell membrane</keyword>
<dbReference type="GO" id="GO:0005886">
    <property type="term" value="C:plasma membrane"/>
    <property type="evidence" value="ECO:0007669"/>
    <property type="project" value="UniProtKB-SubCell"/>
</dbReference>
<evidence type="ECO:0000256" key="2">
    <source>
        <dbReference type="ARBA" id="ARBA00022475"/>
    </source>
</evidence>
<evidence type="ECO:0000256" key="6">
    <source>
        <dbReference type="SAM" id="Phobius"/>
    </source>
</evidence>
<feature type="transmembrane region" description="Helical" evidence="6">
    <location>
        <begin position="77"/>
        <end position="97"/>
    </location>
</feature>
<organism evidence="7 9">
    <name type="scientific">Cupriavidus oxalaticus</name>
    <dbReference type="NCBI Taxonomy" id="96344"/>
    <lineage>
        <taxon>Bacteria</taxon>
        <taxon>Pseudomonadati</taxon>
        <taxon>Pseudomonadota</taxon>
        <taxon>Betaproteobacteria</taxon>
        <taxon>Burkholderiales</taxon>
        <taxon>Burkholderiaceae</taxon>
        <taxon>Cupriavidus</taxon>
    </lineage>
</organism>
<dbReference type="InterPro" id="IPR051461">
    <property type="entry name" value="UPF0750_membrane"/>
</dbReference>
<name>A0A375FYF0_9BURK</name>